<dbReference type="InterPro" id="IPR004017">
    <property type="entry name" value="Cys_rich_dom"/>
</dbReference>
<accession>A0A934M4B2</accession>
<evidence type="ECO:0000256" key="8">
    <source>
        <dbReference type="ARBA" id="ARBA00023004"/>
    </source>
</evidence>
<keyword evidence="6" id="KW-0809">Transit peptide</keyword>
<evidence type="ECO:0000256" key="1">
    <source>
        <dbReference type="ARBA" id="ARBA00001974"/>
    </source>
</evidence>
<dbReference type="GO" id="GO:0051536">
    <property type="term" value="F:iron-sulfur cluster binding"/>
    <property type="evidence" value="ECO:0007669"/>
    <property type="project" value="UniProtKB-KW"/>
</dbReference>
<dbReference type="PROSITE" id="PS00198">
    <property type="entry name" value="4FE4S_FER_1"/>
    <property type="match status" value="1"/>
</dbReference>
<evidence type="ECO:0000256" key="5">
    <source>
        <dbReference type="ARBA" id="ARBA00022827"/>
    </source>
</evidence>
<evidence type="ECO:0000256" key="3">
    <source>
        <dbReference type="ARBA" id="ARBA00022630"/>
    </source>
</evidence>
<dbReference type="Gene3D" id="3.30.43.10">
    <property type="entry name" value="Uridine Diphospho-n-acetylenolpyruvylglucosamine Reductase, domain 2"/>
    <property type="match status" value="1"/>
</dbReference>
<evidence type="ECO:0000259" key="13">
    <source>
        <dbReference type="PROSITE" id="PS51387"/>
    </source>
</evidence>
<dbReference type="RefSeq" id="WP_198737885.1">
    <property type="nucleotide sequence ID" value="NZ_JAEIOS010000011.1"/>
</dbReference>
<dbReference type="Gene3D" id="3.30.70.2740">
    <property type="match status" value="1"/>
</dbReference>
<dbReference type="Gene3D" id="1.10.1060.10">
    <property type="entry name" value="Alpha-helical ferredoxin"/>
    <property type="match status" value="1"/>
</dbReference>
<dbReference type="EMBL" id="JAEIOS010000011">
    <property type="protein sequence ID" value="MBI8988836.1"/>
    <property type="molecule type" value="Genomic_DNA"/>
</dbReference>
<keyword evidence="5" id="KW-0274">FAD</keyword>
<dbReference type="InterPro" id="IPR017896">
    <property type="entry name" value="4Fe4S_Fe-S-bd"/>
</dbReference>
<dbReference type="Gene3D" id="3.30.465.10">
    <property type="match status" value="1"/>
</dbReference>
<keyword evidence="9" id="KW-0411">Iron-sulfur</keyword>
<comment type="caution">
    <text evidence="14">The sequence shown here is derived from an EMBL/GenBank/DDBJ whole genome shotgun (WGS) entry which is preliminary data.</text>
</comment>
<keyword evidence="8" id="KW-0408">Iron</keyword>
<evidence type="ECO:0000313" key="14">
    <source>
        <dbReference type="EMBL" id="MBI8988836.1"/>
    </source>
</evidence>
<feature type="region of interest" description="Disordered" evidence="11">
    <location>
        <begin position="1"/>
        <end position="29"/>
    </location>
</feature>
<dbReference type="GO" id="GO:1903457">
    <property type="term" value="P:lactate catabolic process"/>
    <property type="evidence" value="ECO:0007669"/>
    <property type="project" value="TreeGrafter"/>
</dbReference>
<gene>
    <name evidence="14" type="ORF">JDV75_03560</name>
</gene>
<feature type="domain" description="4Fe-4S ferredoxin-type" evidence="12">
    <location>
        <begin position="559"/>
        <end position="590"/>
    </location>
</feature>
<dbReference type="EC" id="1.1.2.4" evidence="10"/>
<dbReference type="PROSITE" id="PS51387">
    <property type="entry name" value="FAD_PCMH"/>
    <property type="match status" value="1"/>
</dbReference>
<evidence type="ECO:0000256" key="7">
    <source>
        <dbReference type="ARBA" id="ARBA00023002"/>
    </source>
</evidence>
<keyword evidence="3" id="KW-0285">Flavoprotein</keyword>
<evidence type="ECO:0000256" key="2">
    <source>
        <dbReference type="ARBA" id="ARBA00008000"/>
    </source>
</evidence>
<dbReference type="PROSITE" id="PS51379">
    <property type="entry name" value="4FE4S_FER_2"/>
    <property type="match status" value="1"/>
</dbReference>
<proteinExistence type="inferred from homology"/>
<dbReference type="Proteomes" id="UP000645966">
    <property type="component" value="Unassembled WGS sequence"/>
</dbReference>
<dbReference type="SUPFAM" id="SSF56176">
    <property type="entry name" value="FAD-binding/transporter-associated domain-like"/>
    <property type="match status" value="1"/>
</dbReference>
<dbReference type="Pfam" id="PF02754">
    <property type="entry name" value="CCG"/>
    <property type="match status" value="2"/>
</dbReference>
<dbReference type="GO" id="GO:0004458">
    <property type="term" value="F:D-lactate dehydrogenase (cytochrome) activity"/>
    <property type="evidence" value="ECO:0007669"/>
    <property type="project" value="UniProtKB-EC"/>
</dbReference>
<dbReference type="Pfam" id="PF13183">
    <property type="entry name" value="Fer4_8"/>
    <property type="match status" value="1"/>
</dbReference>
<dbReference type="InterPro" id="IPR016167">
    <property type="entry name" value="FAD-bd_PCMH_sub1"/>
</dbReference>
<dbReference type="AlphaFoldDB" id="A0A934M4B2"/>
<dbReference type="InterPro" id="IPR017900">
    <property type="entry name" value="4Fe4S_Fe_S_CS"/>
</dbReference>
<evidence type="ECO:0000256" key="6">
    <source>
        <dbReference type="ARBA" id="ARBA00022946"/>
    </source>
</evidence>
<evidence type="ECO:0000259" key="12">
    <source>
        <dbReference type="PROSITE" id="PS51379"/>
    </source>
</evidence>
<keyword evidence="4" id="KW-0479">Metal-binding</keyword>
<dbReference type="PANTHER" id="PTHR11748">
    <property type="entry name" value="D-LACTATE DEHYDROGENASE"/>
    <property type="match status" value="1"/>
</dbReference>
<name>A0A934M4B2_9CORY</name>
<dbReference type="Pfam" id="PF02913">
    <property type="entry name" value="FAD-oxidase_C"/>
    <property type="match status" value="1"/>
</dbReference>
<dbReference type="InterPro" id="IPR016164">
    <property type="entry name" value="FAD-linked_Oxase-like_C"/>
</dbReference>
<organism evidence="14 15">
    <name type="scientific">Corynebacterium meridianum</name>
    <dbReference type="NCBI Taxonomy" id="2765363"/>
    <lineage>
        <taxon>Bacteria</taxon>
        <taxon>Bacillati</taxon>
        <taxon>Actinomycetota</taxon>
        <taxon>Actinomycetes</taxon>
        <taxon>Mycobacteriales</taxon>
        <taxon>Corynebacteriaceae</taxon>
        <taxon>Corynebacterium</taxon>
    </lineage>
</organism>
<dbReference type="SUPFAM" id="SSF55103">
    <property type="entry name" value="FAD-linked oxidases, C-terminal domain"/>
    <property type="match status" value="1"/>
</dbReference>
<feature type="domain" description="FAD-binding PCMH-type" evidence="13">
    <location>
        <begin position="67"/>
        <end position="295"/>
    </location>
</feature>
<dbReference type="PANTHER" id="PTHR11748:SF111">
    <property type="entry name" value="D-LACTATE DEHYDROGENASE, MITOCHONDRIAL-RELATED"/>
    <property type="match status" value="1"/>
</dbReference>
<dbReference type="SUPFAM" id="SSF46548">
    <property type="entry name" value="alpha-helical ferredoxin"/>
    <property type="match status" value="1"/>
</dbReference>
<dbReference type="GO" id="GO:0008720">
    <property type="term" value="F:D-lactate dehydrogenase (NAD+) activity"/>
    <property type="evidence" value="ECO:0007669"/>
    <property type="project" value="TreeGrafter"/>
</dbReference>
<evidence type="ECO:0000256" key="11">
    <source>
        <dbReference type="SAM" id="MobiDB-lite"/>
    </source>
</evidence>
<keyword evidence="7" id="KW-0560">Oxidoreductase</keyword>
<dbReference type="InterPro" id="IPR016166">
    <property type="entry name" value="FAD-bd_PCMH"/>
</dbReference>
<protein>
    <recommendedName>
        <fullName evidence="10">D-lactate dehydrogenase (cytochrome)</fullName>
        <ecNumber evidence="10">1.1.2.4</ecNumber>
    </recommendedName>
</protein>
<dbReference type="InterPro" id="IPR006094">
    <property type="entry name" value="Oxid_FAD_bind_N"/>
</dbReference>
<dbReference type="GO" id="GO:0071949">
    <property type="term" value="F:FAD binding"/>
    <property type="evidence" value="ECO:0007669"/>
    <property type="project" value="InterPro"/>
</dbReference>
<evidence type="ECO:0000313" key="15">
    <source>
        <dbReference type="Proteomes" id="UP000645966"/>
    </source>
</evidence>
<dbReference type="Pfam" id="PF01565">
    <property type="entry name" value="FAD_binding_4"/>
    <property type="match status" value="1"/>
</dbReference>
<comment type="cofactor">
    <cofactor evidence="1">
        <name>FAD</name>
        <dbReference type="ChEBI" id="CHEBI:57692"/>
    </cofactor>
</comment>
<dbReference type="InterPro" id="IPR009051">
    <property type="entry name" value="Helical_ferredxn"/>
</dbReference>
<dbReference type="InterPro" id="IPR004113">
    <property type="entry name" value="FAD-bd_oxidored_4_C"/>
</dbReference>
<dbReference type="GO" id="GO:0046872">
    <property type="term" value="F:metal ion binding"/>
    <property type="evidence" value="ECO:0007669"/>
    <property type="project" value="UniProtKB-KW"/>
</dbReference>
<sequence length="980" mass="106377">MKKLLTPDPSRIGRPEGASPQPDAVPAERVNGAPAPLLKALRTLLGEENVSGRVSDLIRYASDASPYRTVPQIVVRPRNAHDLARLMRFAARNDRKITFRAAGTSLNGQAMSEDILVDVKTHFTGMEVRDGGKRIWSRPGVVLGDAQAVLARHGHMIGPDPGSTSVCTIGGVLADNAGGMRCSLERDSYHTLEEATFVLPSGTIVDTTDPGAEEKLAAAEPELVAGLLALRDEIRRDEELVGFLRRKFSIRNTNGLRLDAFLDEDTPVRILMRLMVGSEGIFGAITESVIRTIELPRYKAVAWVMLPDLRQAASYVAPLMDTGAQACELLVAPVLKRSVDNFREAPAEWADIDDNTAALLLEVGGTSEEELDRAIAAAQDVLADAALLSPLSFDRTPEGQRGAWKIRNGLFGLIGGDRPQGTALITEDVCFPPAEVGQGAADLLDLLSSYGYPEMVMGHAAFGNLHFFLLPRLDDDGERAHYANFLDDLARLVIDEYQGSLKAEHGTGVNMAPFLLREWGECAWELMWRVKELIDPRGILAPNVKLTRSQDIHLQRFKSFPRVEDEINACVECGFCEPICPSRHVTVTPRQRIVLRREMARQPEGSELLAKLQQEYEYDAVEMCAADGTCAVACPISIDTGKVMKMFRAAEHDGTAEHIALGTARNFRHFERAARGGVKAAELLDGVAGTGALRGVANAGRAVISSDILPTIPGKLPHAASRTMPATQREGASAVYFPACINRIFGRPHGAPSDQLELPRAIVELGRRSGRPVWIPGDVEGNCCGTPWSSKGYTRGFEDRARAIATDLWRWTDGGALPVVVDAASCTHGLLEQVPGALDGELAENFSRIRILDVVDWLRDEVVDGLTFTDSMGRVAVHPTCSTTHMGLNDDLVALVRRAADEVVVPDKATCCGTAGDRGLLHPELVESATREERAGLTGHFDAFVSDNRTCEMGLEMIAGKPYQSVACLLEKASRPVMTP</sequence>
<evidence type="ECO:0000256" key="9">
    <source>
        <dbReference type="ARBA" id="ARBA00023014"/>
    </source>
</evidence>
<evidence type="ECO:0000256" key="10">
    <source>
        <dbReference type="ARBA" id="ARBA00038897"/>
    </source>
</evidence>
<comment type="similarity">
    <text evidence="2">Belongs to the FAD-binding oxidoreductase/transferase type 4 family.</text>
</comment>
<evidence type="ECO:0000256" key="4">
    <source>
        <dbReference type="ARBA" id="ARBA00022723"/>
    </source>
</evidence>
<dbReference type="InterPro" id="IPR016169">
    <property type="entry name" value="FAD-bd_PCMH_sub2"/>
</dbReference>
<dbReference type="InterPro" id="IPR036318">
    <property type="entry name" value="FAD-bd_PCMH-like_sf"/>
</dbReference>
<reference evidence="14" key="1">
    <citation type="submission" date="2020-12" db="EMBL/GenBank/DDBJ databases">
        <title>Genome public.</title>
        <authorList>
            <person name="Sun Q."/>
        </authorList>
    </citation>
    <scope>NUCLEOTIDE SEQUENCE</scope>
    <source>
        <strain evidence="14">CCM 8863</strain>
    </source>
</reference>
<keyword evidence="15" id="KW-1185">Reference proteome</keyword>